<feature type="domain" description="HIT" evidence="2">
    <location>
        <begin position="1"/>
        <end position="92"/>
    </location>
</feature>
<dbReference type="AlphaFoldDB" id="A0A0R2A6M5"/>
<dbReference type="InterPro" id="IPR036265">
    <property type="entry name" value="HIT-like_sf"/>
</dbReference>
<name>A0A0R2A6M5_9LACO</name>
<evidence type="ECO:0000313" key="3">
    <source>
        <dbReference type="EMBL" id="KRM62717.1"/>
    </source>
</evidence>
<sequence>MIPIITFDATTVYLNRDQTHPGRVIVALNWHVDEIFELTSEQRFEFIQEVSFTAKTIKKHYNASKINFGIYGDTVSHLHVHIVPKLPTNDDWDDAFVNNPSNPQYLDDDEYQKIRVILRKELEKAYETIKN</sequence>
<feature type="short sequence motif" description="Histidine triad motif" evidence="1">
    <location>
        <begin position="77"/>
        <end position="81"/>
    </location>
</feature>
<evidence type="ECO:0000313" key="4">
    <source>
        <dbReference type="Proteomes" id="UP000051733"/>
    </source>
</evidence>
<proteinExistence type="predicted"/>
<accession>A0A0R2A6M5</accession>
<dbReference type="InterPro" id="IPR001310">
    <property type="entry name" value="Histidine_triad_HIT"/>
</dbReference>
<dbReference type="GO" id="GO:0009117">
    <property type="term" value="P:nucleotide metabolic process"/>
    <property type="evidence" value="ECO:0007669"/>
    <property type="project" value="TreeGrafter"/>
</dbReference>
<dbReference type="Pfam" id="PF01230">
    <property type="entry name" value="HIT"/>
    <property type="match status" value="1"/>
</dbReference>
<evidence type="ECO:0000259" key="2">
    <source>
        <dbReference type="PROSITE" id="PS51084"/>
    </source>
</evidence>
<dbReference type="Gene3D" id="3.30.428.10">
    <property type="entry name" value="HIT-like"/>
    <property type="match status" value="1"/>
</dbReference>
<dbReference type="EMBL" id="AYYY01000002">
    <property type="protein sequence ID" value="KRM62717.1"/>
    <property type="molecule type" value="Genomic_DNA"/>
</dbReference>
<dbReference type="PROSITE" id="PS51084">
    <property type="entry name" value="HIT_2"/>
    <property type="match status" value="1"/>
</dbReference>
<dbReference type="PANTHER" id="PTHR46648">
    <property type="entry name" value="HIT FAMILY PROTEIN 1"/>
    <property type="match status" value="1"/>
</dbReference>
<evidence type="ECO:0000256" key="1">
    <source>
        <dbReference type="PROSITE-ProRule" id="PRU00464"/>
    </source>
</evidence>
<reference evidence="3 4" key="1">
    <citation type="journal article" date="2015" name="Genome Announc.">
        <title>Expanding the biotechnology potential of lactobacilli through comparative genomics of 213 strains and associated genera.</title>
        <authorList>
            <person name="Sun Z."/>
            <person name="Harris H.M."/>
            <person name="McCann A."/>
            <person name="Guo C."/>
            <person name="Argimon S."/>
            <person name="Zhang W."/>
            <person name="Yang X."/>
            <person name="Jeffery I.B."/>
            <person name="Cooney J.C."/>
            <person name="Kagawa T.F."/>
            <person name="Liu W."/>
            <person name="Song Y."/>
            <person name="Salvetti E."/>
            <person name="Wrobel A."/>
            <person name="Rasinkangas P."/>
            <person name="Parkhill J."/>
            <person name="Rea M.C."/>
            <person name="O'Sullivan O."/>
            <person name="Ritari J."/>
            <person name="Douillard F.P."/>
            <person name="Paul Ross R."/>
            <person name="Yang R."/>
            <person name="Briner A.E."/>
            <person name="Felis G.E."/>
            <person name="de Vos W.M."/>
            <person name="Barrangou R."/>
            <person name="Klaenhammer T.R."/>
            <person name="Caufield P.W."/>
            <person name="Cui Y."/>
            <person name="Zhang H."/>
            <person name="O'Toole P.W."/>
        </authorList>
    </citation>
    <scope>NUCLEOTIDE SEQUENCE [LARGE SCALE GENOMIC DNA]</scope>
    <source>
        <strain evidence="3 4">DSM 20634</strain>
    </source>
</reference>
<dbReference type="Proteomes" id="UP000051733">
    <property type="component" value="Unassembled WGS sequence"/>
</dbReference>
<comment type="caution">
    <text evidence="3">The sequence shown here is derived from an EMBL/GenBank/DDBJ whole genome shotgun (WGS) entry which is preliminary data.</text>
</comment>
<dbReference type="GO" id="GO:0003824">
    <property type="term" value="F:catalytic activity"/>
    <property type="evidence" value="ECO:0007669"/>
    <property type="project" value="InterPro"/>
</dbReference>
<dbReference type="STRING" id="1423813.FC26_GL001422"/>
<dbReference type="SUPFAM" id="SSF54197">
    <property type="entry name" value="HIT-like"/>
    <property type="match status" value="1"/>
</dbReference>
<keyword evidence="4" id="KW-1185">Reference proteome</keyword>
<protein>
    <submittedName>
        <fullName evidence="3">Histidine triad domain protein</fullName>
    </submittedName>
</protein>
<dbReference type="PATRIC" id="fig|1423813.3.peg.1449"/>
<dbReference type="InterPro" id="IPR011146">
    <property type="entry name" value="HIT-like"/>
</dbReference>
<dbReference type="PANTHER" id="PTHR46648:SF1">
    <property type="entry name" value="ADENOSINE 5'-MONOPHOSPHORAMIDASE HNT1"/>
    <property type="match status" value="1"/>
</dbReference>
<gene>
    <name evidence="3" type="ORF">FC26_GL001422</name>
</gene>
<organism evidence="3 4">
    <name type="scientific">Paucilactobacillus vaccinostercus DSM 20634</name>
    <dbReference type="NCBI Taxonomy" id="1423813"/>
    <lineage>
        <taxon>Bacteria</taxon>
        <taxon>Bacillati</taxon>
        <taxon>Bacillota</taxon>
        <taxon>Bacilli</taxon>
        <taxon>Lactobacillales</taxon>
        <taxon>Lactobacillaceae</taxon>
        <taxon>Paucilactobacillus</taxon>
    </lineage>
</organism>